<dbReference type="EMBL" id="BAABKB010000039">
    <property type="protein sequence ID" value="GAA5032651.1"/>
    <property type="molecule type" value="Genomic_DNA"/>
</dbReference>
<protein>
    <submittedName>
        <fullName evidence="1">Uncharacterized protein</fullName>
    </submittedName>
</protein>
<gene>
    <name evidence="1" type="ORF">GCM10023335_75390</name>
</gene>
<comment type="caution">
    <text evidence="1">The sequence shown here is derived from an EMBL/GenBank/DDBJ whole genome shotgun (WGS) entry which is preliminary data.</text>
</comment>
<proteinExistence type="predicted"/>
<accession>A0ABP9JHV5</accession>
<name>A0ABP9JHV5_9ACTN</name>
<dbReference type="Proteomes" id="UP001501759">
    <property type="component" value="Unassembled WGS sequence"/>
</dbReference>
<reference evidence="2" key="1">
    <citation type="journal article" date="2019" name="Int. J. Syst. Evol. Microbiol.">
        <title>The Global Catalogue of Microorganisms (GCM) 10K type strain sequencing project: providing services to taxonomists for standard genome sequencing and annotation.</title>
        <authorList>
            <consortium name="The Broad Institute Genomics Platform"/>
            <consortium name="The Broad Institute Genome Sequencing Center for Infectious Disease"/>
            <person name="Wu L."/>
            <person name="Ma J."/>
        </authorList>
    </citation>
    <scope>NUCLEOTIDE SEQUENCE [LARGE SCALE GENOMIC DNA]</scope>
    <source>
        <strain evidence="2">JCM 18409</strain>
    </source>
</reference>
<evidence type="ECO:0000313" key="1">
    <source>
        <dbReference type="EMBL" id="GAA5032651.1"/>
    </source>
</evidence>
<organism evidence="1 2">
    <name type="scientific">Streptomyces siamensis</name>
    <dbReference type="NCBI Taxonomy" id="1274986"/>
    <lineage>
        <taxon>Bacteria</taxon>
        <taxon>Bacillati</taxon>
        <taxon>Actinomycetota</taxon>
        <taxon>Actinomycetes</taxon>
        <taxon>Kitasatosporales</taxon>
        <taxon>Streptomycetaceae</taxon>
        <taxon>Streptomyces</taxon>
    </lineage>
</organism>
<evidence type="ECO:0000313" key="2">
    <source>
        <dbReference type="Proteomes" id="UP001501759"/>
    </source>
</evidence>
<sequence length="139" mass="14922">MVATSQAVATRANEADTDYDAYQTVVQIMSKAMSDSILDSLRQLKDPQTFTAHVRDAATAQGIDPDAVRESEELFNRFWTLANGVDLDLSWKSSSGVPVRSAVIADSLEPTQPPVSRSNGQARFSIGVSAFGVGIGVSW</sequence>
<keyword evidence="2" id="KW-1185">Reference proteome</keyword>